<dbReference type="InterPro" id="IPR042342">
    <property type="entry name" value="TTC22"/>
</dbReference>
<proteinExistence type="predicted"/>
<dbReference type="SUPFAM" id="SSF52200">
    <property type="entry name" value="Toll/Interleukin receptor TIR domain"/>
    <property type="match status" value="1"/>
</dbReference>
<protein>
    <recommendedName>
        <fullName evidence="1">TIR domain-containing protein</fullName>
    </recommendedName>
</protein>
<name>A0A7M7PUZ7_STRPU</name>
<dbReference type="InterPro" id="IPR000157">
    <property type="entry name" value="TIR_dom"/>
</dbReference>
<dbReference type="InterPro" id="IPR011990">
    <property type="entry name" value="TPR-like_helical_dom_sf"/>
</dbReference>
<keyword evidence="3" id="KW-1185">Reference proteome</keyword>
<evidence type="ECO:0000313" key="3">
    <source>
        <dbReference type="Proteomes" id="UP000007110"/>
    </source>
</evidence>
<dbReference type="FunCoup" id="A0A7M7PUZ7">
    <property type="interactions" value="967"/>
</dbReference>
<dbReference type="Gene3D" id="3.40.50.10140">
    <property type="entry name" value="Toll/interleukin-1 receptor homology (TIR) domain"/>
    <property type="match status" value="1"/>
</dbReference>
<dbReference type="SUPFAM" id="SSF48452">
    <property type="entry name" value="TPR-like"/>
    <property type="match status" value="2"/>
</dbReference>
<reference evidence="2" key="2">
    <citation type="submission" date="2021-01" db="UniProtKB">
        <authorList>
            <consortium name="EnsemblMetazoa"/>
        </authorList>
    </citation>
    <scope>IDENTIFICATION</scope>
</reference>
<dbReference type="KEGG" id="spu:115929930"/>
<dbReference type="InterPro" id="IPR019734">
    <property type="entry name" value="TPR_rpt"/>
</dbReference>
<dbReference type="PROSITE" id="PS50104">
    <property type="entry name" value="TIR"/>
    <property type="match status" value="1"/>
</dbReference>
<reference evidence="3" key="1">
    <citation type="submission" date="2015-02" db="EMBL/GenBank/DDBJ databases">
        <title>Genome sequencing for Strongylocentrotus purpuratus.</title>
        <authorList>
            <person name="Murali S."/>
            <person name="Liu Y."/>
            <person name="Vee V."/>
            <person name="English A."/>
            <person name="Wang M."/>
            <person name="Skinner E."/>
            <person name="Han Y."/>
            <person name="Muzny D.M."/>
            <person name="Worley K.C."/>
            <person name="Gibbs R.A."/>
        </authorList>
    </citation>
    <scope>NUCLEOTIDE SEQUENCE</scope>
</reference>
<dbReference type="Proteomes" id="UP000007110">
    <property type="component" value="Unassembled WGS sequence"/>
</dbReference>
<dbReference type="EnsemblMetazoa" id="XM_031000071">
    <property type="protein sequence ID" value="XP_030855931"/>
    <property type="gene ID" value="LOC115929930"/>
</dbReference>
<accession>A0A7M7PUZ7</accession>
<evidence type="ECO:0000313" key="2">
    <source>
        <dbReference type="EnsemblMetazoa" id="XP_030855931"/>
    </source>
</evidence>
<dbReference type="PANTHER" id="PTHR16253:SF0">
    <property type="entry name" value="TETRATRICOPEPTIDE REPEAT PROTEIN 22"/>
    <property type="match status" value="1"/>
</dbReference>
<dbReference type="GO" id="GO:0007165">
    <property type="term" value="P:signal transduction"/>
    <property type="evidence" value="ECO:0007669"/>
    <property type="project" value="InterPro"/>
</dbReference>
<dbReference type="AlphaFoldDB" id="A0A7M7PUZ7"/>
<dbReference type="SMART" id="SM00028">
    <property type="entry name" value="TPR"/>
    <property type="match status" value="3"/>
</dbReference>
<dbReference type="OrthoDB" id="9976543at2759"/>
<sequence>MASYRGEPSDPMACASAELDLPNPGLLTFRKLAINKGQITRVEEKTMKSTIQTQDDILDSKIYSEQFCNAARNVKGVMLYHSKKKGEAIKVWEETLASDKTNLNALKDITLAYQKLGYNPEVQKYEAQLRNTIRDARPDEKRMMFARCQAEQGYALFQDLRTQSWKGIDLRQEQVNCYEAALKMAEGLIGQKEKRDWLLYTGKAYEKLCHVSYRASRDDLYMDSIGKAIEILHEALQMSDKNALYQAEIWLTIGTMFDRDMRCVAFDIPQLVEQCYKECWEDPMICFKKALEFNPDNHNNLWLLGRIGICLYKQQNYDGALKWLNQCIHATDKLPPEDPQRNSSWNALYHRAKIYIKEAKRYGTQRKPAQSHSFLEKAQLDANRALELRQSPMNIALAGEVNHMLAKNRLTPQKEVDHLRNIALNRFYEASVTQDGSTSSDVHLKRAECLQDGEDLQSAIESFKIAFDTIGTGADFRDSLASKLLNAMLQYYKGSPQHLFGEVAFWFIYTHKSWQAPQKYIKMLYVEYATEILDILEYSSRHVSDESTTVQNMVESFKQVMHERNIGDENFKIRLSNLGEKRDLSLSQRQEPVPTAIQEDDIPNVHPLTSGVDFDFYILHDGNNPEIKGWIRYALLKGLEWKFYALKGYYHQRDSRFGAFPYESEAEAMEKSAKILIVLSHGFDGNKNLTTEIAQGLHAKNTENVILLQREQVEVPTKLRCYKKFDFTVQVDLPQLVRYLLPVRPLCDI</sequence>
<dbReference type="RefSeq" id="XP_030855931.1">
    <property type="nucleotide sequence ID" value="XM_031000071.1"/>
</dbReference>
<evidence type="ECO:0000259" key="1">
    <source>
        <dbReference type="PROSITE" id="PS50104"/>
    </source>
</evidence>
<dbReference type="Gene3D" id="1.25.40.10">
    <property type="entry name" value="Tetratricopeptide repeat domain"/>
    <property type="match status" value="1"/>
</dbReference>
<dbReference type="InParanoid" id="A0A7M7PUZ7"/>
<dbReference type="GeneID" id="115929930"/>
<organism evidence="2 3">
    <name type="scientific">Strongylocentrotus purpuratus</name>
    <name type="common">Purple sea urchin</name>
    <dbReference type="NCBI Taxonomy" id="7668"/>
    <lineage>
        <taxon>Eukaryota</taxon>
        <taxon>Metazoa</taxon>
        <taxon>Echinodermata</taxon>
        <taxon>Eleutherozoa</taxon>
        <taxon>Echinozoa</taxon>
        <taxon>Echinoidea</taxon>
        <taxon>Euechinoidea</taxon>
        <taxon>Echinacea</taxon>
        <taxon>Camarodonta</taxon>
        <taxon>Echinidea</taxon>
        <taxon>Strongylocentrotidae</taxon>
        <taxon>Strongylocentrotus</taxon>
    </lineage>
</organism>
<feature type="domain" description="TIR" evidence="1">
    <location>
        <begin position="612"/>
        <end position="733"/>
    </location>
</feature>
<dbReference type="OMA" id="NIRAYYI"/>
<dbReference type="PANTHER" id="PTHR16253">
    <property type="entry name" value="TETRATRICOPEPTIDE REPEAT PROTEIN 22"/>
    <property type="match status" value="1"/>
</dbReference>
<dbReference type="InterPro" id="IPR035897">
    <property type="entry name" value="Toll_tir_struct_dom_sf"/>
</dbReference>